<feature type="domain" description="Protein kinase" evidence="4">
    <location>
        <begin position="81"/>
        <end position="371"/>
    </location>
</feature>
<dbReference type="InterPro" id="IPR008271">
    <property type="entry name" value="Ser/Thr_kinase_AS"/>
</dbReference>
<evidence type="ECO:0000256" key="2">
    <source>
        <dbReference type="ARBA" id="ARBA00022840"/>
    </source>
</evidence>
<evidence type="ECO:0000256" key="1">
    <source>
        <dbReference type="ARBA" id="ARBA00022741"/>
    </source>
</evidence>
<name>A0ABY7EED5_MYAAR</name>
<dbReference type="CDD" id="cd14003">
    <property type="entry name" value="STKc_AMPK-like"/>
    <property type="match status" value="1"/>
</dbReference>
<reference evidence="5" key="1">
    <citation type="submission" date="2022-11" db="EMBL/GenBank/DDBJ databases">
        <title>Centuries of genome instability and evolution in soft-shell clam transmissible cancer (bioRxiv).</title>
        <authorList>
            <person name="Hart S.F.M."/>
            <person name="Yonemitsu M.A."/>
            <person name="Giersch R.M."/>
            <person name="Beal B.F."/>
            <person name="Arriagada G."/>
            <person name="Davis B.W."/>
            <person name="Ostrander E.A."/>
            <person name="Goff S.P."/>
            <person name="Metzger M.J."/>
        </authorList>
    </citation>
    <scope>NUCLEOTIDE SEQUENCE</scope>
    <source>
        <strain evidence="5">MELC-2E11</strain>
        <tissue evidence="5">Siphon/mantle</tissue>
    </source>
</reference>
<dbReference type="InterPro" id="IPR000719">
    <property type="entry name" value="Prot_kinase_dom"/>
</dbReference>
<evidence type="ECO:0000313" key="6">
    <source>
        <dbReference type="Proteomes" id="UP001164746"/>
    </source>
</evidence>
<protein>
    <submittedName>
        <fullName evidence="5">HUNK-like protein</fullName>
    </submittedName>
</protein>
<dbReference type="Proteomes" id="UP001164746">
    <property type="component" value="Chromosome 6"/>
</dbReference>
<accession>A0ABY7EED5</accession>
<keyword evidence="1" id="KW-0547">Nucleotide-binding</keyword>
<gene>
    <name evidence="5" type="ORF">MAR_018316</name>
</gene>
<dbReference type="PANTHER" id="PTHR24346:SF79">
    <property type="entry name" value="PROTEIN KINASE DOMAIN-CONTAINING PROTEIN"/>
    <property type="match status" value="1"/>
</dbReference>
<sequence>MIDETTDITTTSQMIIHIRYLYKGQGMTVFAGLPYVTARLITIVDTFFTENQLTYDRLCAFGSDGAAVMVCRENGFGIKLQKLTSHPAATAFSDVQRFKAIVEQLYRLHRKSCTRTANLHEIHMCSSRKSVGWKQWKSAGVQVAVKIVPKKAVLLREFVKRGVRREAMLLQRLEHQNIVRLYEIMETENSYYLVLEYAEGGEFIKYLSHRGRLDEAESRKFLRQMAAAVDHMHSSNITHRDLKLENLLLDIDKNIKVIDFGVSNVFYGDSSLSTQCGSPVYAAPEMFCNRKYGPAVDIWSMGVCLYAMVTGKLPFVPEPTNNITMLHSLILQGAHIPDTLSDGSANLLARMLALEVYYRITIDEVLSHPWVQGEEGSLVTRKPPISNLCLSIPKPQIVNYMSTVFKFLEDDVFCSVIERKMNAVAATYNLLQRRFDAGIQIVGLSMAISSAKTNNRSCEGGKSWNSRVDFPLLPSENIGRHDNDPSSQKNMCKSYMQILKDSKRKSAQNVRSGNVFRQKEFALTRYKTKTDMIRHTHTKEEVDFLPDFLLTYTRCDDTYNHNRKPNQSFEWDQTCIGSKNEPSKIDSFKTIHGKQEIQTEDTKNRHIDGRITAEIPLLVPPTSPVSPVIPRDVSTNQNERVSEINGTSKRISNQENVIDILNNKCTLVDVSRDQSFNNTVAGANVEGTKSIVNDPCTTRTWSTFQKQKERLGRGVTLVNRKKHVAYNYGLTKPKALTNREARSYFEEIEQAKVIGQGRRLMERARTSSSCQIENSHSLLSRKPHTAGLHRVVPEPRKEPSAALRSTGVENGVTFRTVDANGIIHFPDVMQTSHATYDVRPLSPTRHSVEDGVTDVIRVHITSSAKY</sequence>
<dbReference type="EMBL" id="CP111017">
    <property type="protein sequence ID" value="WAR08358.1"/>
    <property type="molecule type" value="Genomic_DNA"/>
</dbReference>
<dbReference type="Pfam" id="PF00069">
    <property type="entry name" value="Pkinase"/>
    <property type="match status" value="1"/>
</dbReference>
<dbReference type="PROSITE" id="PS00108">
    <property type="entry name" value="PROTEIN_KINASE_ST"/>
    <property type="match status" value="1"/>
</dbReference>
<dbReference type="PROSITE" id="PS50011">
    <property type="entry name" value="PROTEIN_KINASE_DOM"/>
    <property type="match status" value="1"/>
</dbReference>
<feature type="region of interest" description="Disordered" evidence="3">
    <location>
        <begin position="618"/>
        <end position="638"/>
    </location>
</feature>
<dbReference type="SMART" id="SM00220">
    <property type="entry name" value="S_TKc"/>
    <property type="match status" value="1"/>
</dbReference>
<evidence type="ECO:0000313" key="5">
    <source>
        <dbReference type="EMBL" id="WAR08358.1"/>
    </source>
</evidence>
<dbReference type="Gene3D" id="1.10.510.10">
    <property type="entry name" value="Transferase(Phosphotransferase) domain 1"/>
    <property type="match status" value="1"/>
</dbReference>
<keyword evidence="2" id="KW-0067">ATP-binding</keyword>
<dbReference type="SUPFAM" id="SSF56112">
    <property type="entry name" value="Protein kinase-like (PK-like)"/>
    <property type="match status" value="1"/>
</dbReference>
<dbReference type="PANTHER" id="PTHR24346">
    <property type="entry name" value="MAP/MICROTUBULE AFFINITY-REGULATING KINASE"/>
    <property type="match status" value="1"/>
</dbReference>
<keyword evidence="6" id="KW-1185">Reference proteome</keyword>
<dbReference type="InterPro" id="IPR011009">
    <property type="entry name" value="Kinase-like_dom_sf"/>
</dbReference>
<proteinExistence type="predicted"/>
<organism evidence="5 6">
    <name type="scientific">Mya arenaria</name>
    <name type="common">Soft-shell clam</name>
    <dbReference type="NCBI Taxonomy" id="6604"/>
    <lineage>
        <taxon>Eukaryota</taxon>
        <taxon>Metazoa</taxon>
        <taxon>Spiralia</taxon>
        <taxon>Lophotrochozoa</taxon>
        <taxon>Mollusca</taxon>
        <taxon>Bivalvia</taxon>
        <taxon>Autobranchia</taxon>
        <taxon>Heteroconchia</taxon>
        <taxon>Euheterodonta</taxon>
        <taxon>Imparidentia</taxon>
        <taxon>Neoheterodontei</taxon>
        <taxon>Myida</taxon>
        <taxon>Myoidea</taxon>
        <taxon>Myidae</taxon>
        <taxon>Mya</taxon>
    </lineage>
</organism>
<evidence type="ECO:0000259" key="4">
    <source>
        <dbReference type="PROSITE" id="PS50011"/>
    </source>
</evidence>
<evidence type="ECO:0000256" key="3">
    <source>
        <dbReference type="SAM" id="MobiDB-lite"/>
    </source>
</evidence>